<feature type="compositionally biased region" description="Acidic residues" evidence="1">
    <location>
        <begin position="87"/>
        <end position="140"/>
    </location>
</feature>
<reference evidence="2 3" key="1">
    <citation type="submission" date="2018-11" db="EMBL/GenBank/DDBJ databases">
        <authorList>
            <consortium name="Pathogen Informatics"/>
        </authorList>
    </citation>
    <scope>NUCLEOTIDE SEQUENCE [LARGE SCALE GENOMIC DNA]</scope>
</reference>
<evidence type="ECO:0000256" key="1">
    <source>
        <dbReference type="SAM" id="MobiDB-lite"/>
    </source>
</evidence>
<dbReference type="OrthoDB" id="5868321at2759"/>
<dbReference type="Proteomes" id="UP000050761">
    <property type="component" value="Unassembled WGS sequence"/>
</dbReference>
<feature type="region of interest" description="Disordered" evidence="1">
    <location>
        <begin position="50"/>
        <end position="150"/>
    </location>
</feature>
<organism evidence="2">
    <name type="scientific">Heligmosomoides polygyrus</name>
    <name type="common">Parasitic roundworm</name>
    <dbReference type="NCBI Taxonomy" id="6339"/>
    <lineage>
        <taxon>Eukaryota</taxon>
        <taxon>Metazoa</taxon>
        <taxon>Ecdysozoa</taxon>
        <taxon>Nematoda</taxon>
        <taxon>Chromadorea</taxon>
        <taxon>Rhabditida</taxon>
        <taxon>Rhabditina</taxon>
        <taxon>Rhabditomorpha</taxon>
        <taxon>Strongyloidea</taxon>
        <taxon>Heligmosomidae</taxon>
        <taxon>Heligmosomoides</taxon>
    </lineage>
</organism>
<proteinExistence type="predicted"/>
<sequence>MEGLVGLGGKSEPGTWYRVHATVGASSECATRAWAQEHFGNTVWTFQQDDTAAHKSKKTQERAFSELSSYYSGIEDASGGSGSSGCEQDEDDDSDDEESDGDDEEEDDDEEEYEDDDEYESNDDSDDDEEEESSGSEEASESSRCSVHPSDTSFELSTLIEETDPDMLDDFVRLRPVDREWVEAAWSYTDNEPVFHYRTKYYLRHPIPADGKTALESRRRVWHDPLCMSLPDLDV</sequence>
<protein>
    <submittedName>
        <fullName evidence="2 4">Uncharacterized protein</fullName>
    </submittedName>
</protein>
<evidence type="ECO:0000313" key="4">
    <source>
        <dbReference type="WBParaSite" id="HPBE_0001331201-mRNA-1"/>
    </source>
</evidence>
<dbReference type="AlphaFoldDB" id="A0A3P8AIB8"/>
<evidence type="ECO:0000313" key="3">
    <source>
        <dbReference type="Proteomes" id="UP000050761"/>
    </source>
</evidence>
<gene>
    <name evidence="2" type="ORF">HPBE_LOCUS13313</name>
</gene>
<evidence type="ECO:0000313" key="2">
    <source>
        <dbReference type="EMBL" id="VDO95694.1"/>
    </source>
</evidence>
<keyword evidence="3" id="KW-1185">Reference proteome</keyword>
<accession>A0A3P8AIB8</accession>
<dbReference type="WBParaSite" id="HPBE_0001331201-mRNA-1">
    <property type="protein sequence ID" value="HPBE_0001331201-mRNA-1"/>
    <property type="gene ID" value="HPBE_0001331201"/>
</dbReference>
<dbReference type="EMBL" id="UZAH01027864">
    <property type="protein sequence ID" value="VDO95694.1"/>
    <property type="molecule type" value="Genomic_DNA"/>
</dbReference>
<name>A0A3P8AIB8_HELPZ</name>
<reference evidence="4" key="2">
    <citation type="submission" date="2019-09" db="UniProtKB">
        <authorList>
            <consortium name="WormBaseParasite"/>
        </authorList>
    </citation>
    <scope>IDENTIFICATION</scope>
</reference>